<evidence type="ECO:0000313" key="8">
    <source>
        <dbReference type="EMBL" id="KEZ90327.1"/>
    </source>
</evidence>
<feature type="transmembrane region" description="Helical" evidence="6">
    <location>
        <begin position="173"/>
        <end position="192"/>
    </location>
</feature>
<dbReference type="PANTHER" id="PTHR43826:SF3">
    <property type="entry name" value="GLUCOSE-6-PHOSPHATE EXCHANGER SLC37A4"/>
    <property type="match status" value="1"/>
</dbReference>
<keyword evidence="3 6" id="KW-0812">Transmembrane</keyword>
<dbReference type="OrthoDB" id="9766638at2"/>
<dbReference type="PANTHER" id="PTHR43826">
    <property type="entry name" value="GLUCOSE-6-PHOSPHATE EXCHANGER SLC37A4"/>
    <property type="match status" value="1"/>
</dbReference>
<evidence type="ECO:0000256" key="5">
    <source>
        <dbReference type="ARBA" id="ARBA00023136"/>
    </source>
</evidence>
<keyword evidence="5 6" id="KW-0472">Membrane</keyword>
<keyword evidence="2" id="KW-0813">Transport</keyword>
<keyword evidence="4 6" id="KW-1133">Transmembrane helix</keyword>
<keyword evidence="9" id="KW-1185">Reference proteome</keyword>
<dbReference type="InterPro" id="IPR036259">
    <property type="entry name" value="MFS_trans_sf"/>
</dbReference>
<evidence type="ECO:0000259" key="7">
    <source>
        <dbReference type="PROSITE" id="PS50850"/>
    </source>
</evidence>
<reference evidence="8 9" key="1">
    <citation type="submission" date="2014-07" db="EMBL/GenBank/DDBJ databases">
        <title>Draft genome of Clostridium celerecrescens 152B isolated from sediments associated with methane hydrate from Krishna Godavari basin.</title>
        <authorList>
            <person name="Honkalas V.S."/>
            <person name="Dabir A.P."/>
            <person name="Arora P."/>
            <person name="Dhakephalkar P.K."/>
        </authorList>
    </citation>
    <scope>NUCLEOTIDE SEQUENCE [LARGE SCALE GENOMIC DNA]</scope>
    <source>
        <strain evidence="8 9">152B</strain>
    </source>
</reference>
<evidence type="ECO:0000256" key="6">
    <source>
        <dbReference type="SAM" id="Phobius"/>
    </source>
</evidence>
<accession>A0A084JMZ3</accession>
<feature type="transmembrane region" description="Helical" evidence="6">
    <location>
        <begin position="54"/>
        <end position="73"/>
    </location>
</feature>
<feature type="transmembrane region" description="Helical" evidence="6">
    <location>
        <begin position="298"/>
        <end position="318"/>
    </location>
</feature>
<dbReference type="GO" id="GO:0005886">
    <property type="term" value="C:plasma membrane"/>
    <property type="evidence" value="ECO:0007669"/>
    <property type="project" value="UniProtKB-SubCell"/>
</dbReference>
<dbReference type="Pfam" id="PF07690">
    <property type="entry name" value="MFS_1"/>
    <property type="match status" value="1"/>
</dbReference>
<dbReference type="PIRSF" id="PIRSF002808">
    <property type="entry name" value="Hexose_phosphate_transp"/>
    <property type="match status" value="1"/>
</dbReference>
<feature type="transmembrane region" description="Helical" evidence="6">
    <location>
        <begin position="324"/>
        <end position="352"/>
    </location>
</feature>
<dbReference type="InterPro" id="IPR051337">
    <property type="entry name" value="OPA_Antiporter"/>
</dbReference>
<feature type="transmembrane region" description="Helical" evidence="6">
    <location>
        <begin position="85"/>
        <end position="104"/>
    </location>
</feature>
<feature type="domain" description="Major facilitator superfamily (MFS) profile" evidence="7">
    <location>
        <begin position="1"/>
        <end position="415"/>
    </location>
</feature>
<dbReference type="InterPro" id="IPR000849">
    <property type="entry name" value="Sugar_P_transporter"/>
</dbReference>
<dbReference type="GO" id="GO:0035435">
    <property type="term" value="P:phosphate ion transmembrane transport"/>
    <property type="evidence" value="ECO:0007669"/>
    <property type="project" value="TreeGrafter"/>
</dbReference>
<feature type="transmembrane region" description="Helical" evidence="6">
    <location>
        <begin position="223"/>
        <end position="245"/>
    </location>
</feature>
<name>A0A084JMZ3_9FIRM</name>
<dbReference type="SUPFAM" id="SSF103473">
    <property type="entry name" value="MFS general substrate transporter"/>
    <property type="match status" value="1"/>
</dbReference>
<gene>
    <name evidence="8" type="ORF">IO98_10305</name>
</gene>
<proteinExistence type="predicted"/>
<dbReference type="InterPro" id="IPR011701">
    <property type="entry name" value="MFS"/>
</dbReference>
<evidence type="ECO:0000256" key="1">
    <source>
        <dbReference type="ARBA" id="ARBA00004651"/>
    </source>
</evidence>
<dbReference type="InterPro" id="IPR020846">
    <property type="entry name" value="MFS_dom"/>
</dbReference>
<dbReference type="PROSITE" id="PS50850">
    <property type="entry name" value="MFS"/>
    <property type="match status" value="1"/>
</dbReference>
<dbReference type="Gene3D" id="1.20.1250.20">
    <property type="entry name" value="MFS general substrate transporter like domains"/>
    <property type="match status" value="2"/>
</dbReference>
<feature type="transmembrane region" description="Helical" evidence="6">
    <location>
        <begin position="393"/>
        <end position="410"/>
    </location>
</feature>
<dbReference type="GO" id="GO:0061513">
    <property type="term" value="F:glucose 6-phosphate:phosphate antiporter activity"/>
    <property type="evidence" value="ECO:0007669"/>
    <property type="project" value="TreeGrafter"/>
</dbReference>
<evidence type="ECO:0000256" key="4">
    <source>
        <dbReference type="ARBA" id="ARBA00022989"/>
    </source>
</evidence>
<feature type="transmembrane region" description="Helical" evidence="6">
    <location>
        <begin position="143"/>
        <end position="167"/>
    </location>
</feature>
<feature type="transmembrane region" description="Helical" evidence="6">
    <location>
        <begin position="265"/>
        <end position="286"/>
    </location>
</feature>
<dbReference type="AlphaFoldDB" id="A0A084JMZ3"/>
<dbReference type="Proteomes" id="UP000028525">
    <property type="component" value="Unassembled WGS sequence"/>
</dbReference>
<evidence type="ECO:0000256" key="3">
    <source>
        <dbReference type="ARBA" id="ARBA00022692"/>
    </source>
</evidence>
<evidence type="ECO:0000313" key="9">
    <source>
        <dbReference type="Proteomes" id="UP000028525"/>
    </source>
</evidence>
<dbReference type="STRING" id="29354.IO98_10305"/>
<comment type="caution">
    <text evidence="8">The sequence shown here is derived from an EMBL/GenBank/DDBJ whole genome shotgun (WGS) entry which is preliminary data.</text>
</comment>
<sequence length="422" mass="46331">MDTMIQQKKIGSKKMQSMLFWLCWAAYFSTYLGRLNYSACLTEIIRAEGYEKGAAGFIGTAFFFSYGVGQLFSGILGDKKKPYKMIFAGVLGSGICNGVMGLSGSVWQMAVVWCVNGLFQSLIWSPIIKLFSDWIPTSSQKKFCVNINSSVPIGTFAAYGLTALIVWKFHWRTVFFFSSLCLAAISLIWFLGSRKIRKDLEENGVIEDQVLVSQDKKQADASIWELVLVSGMIFFCIGLMFQGVLKDGVTTWIPTYIREEYHMESVISIISTTVIPIFNLSGVYLASIANRKIFKSETATSASFFVLCAGALILLRLYHGGSVVTVLILFGLATTAMMAVNTMLVSMVPIYFAPYGKSSTASGILNSSAYAGGAISAYGIGVLSERAGWDTTIMIWIFIALLGAVACTAGKPRWKRFLHNGI</sequence>
<protein>
    <submittedName>
        <fullName evidence="8">MFS transporter</fullName>
    </submittedName>
</protein>
<dbReference type="EMBL" id="JPME01000012">
    <property type="protein sequence ID" value="KEZ90327.1"/>
    <property type="molecule type" value="Genomic_DNA"/>
</dbReference>
<feature type="transmembrane region" description="Helical" evidence="6">
    <location>
        <begin position="110"/>
        <end position="131"/>
    </location>
</feature>
<evidence type="ECO:0000256" key="2">
    <source>
        <dbReference type="ARBA" id="ARBA00022448"/>
    </source>
</evidence>
<organism evidence="8 9">
    <name type="scientific">Lacrimispora celerecrescens</name>
    <dbReference type="NCBI Taxonomy" id="29354"/>
    <lineage>
        <taxon>Bacteria</taxon>
        <taxon>Bacillati</taxon>
        <taxon>Bacillota</taxon>
        <taxon>Clostridia</taxon>
        <taxon>Lachnospirales</taxon>
        <taxon>Lachnospiraceae</taxon>
        <taxon>Lacrimispora</taxon>
    </lineage>
</organism>
<comment type="subcellular location">
    <subcellularLocation>
        <location evidence="1">Cell membrane</location>
        <topology evidence="1">Multi-pass membrane protein</topology>
    </subcellularLocation>
</comment>
<feature type="transmembrane region" description="Helical" evidence="6">
    <location>
        <begin position="364"/>
        <end position="381"/>
    </location>
</feature>